<dbReference type="Proteomes" id="UP000321735">
    <property type="component" value="Chromosome"/>
</dbReference>
<accession>A0A9X7QKT2</accession>
<dbReference type="AlphaFoldDB" id="A0A9X7QKT2"/>
<protein>
    <submittedName>
        <fullName evidence="1">Uncharacterized protein</fullName>
    </submittedName>
</protein>
<reference evidence="1 2" key="1">
    <citation type="journal article" date="2019" name="Ecotoxicol. Environ. Saf.">
        <title>Microbial characterization of heavy metal resistant bacterial strains isolated from an electroplating wastewater treatment plant.</title>
        <authorList>
            <person name="Cai X."/>
            <person name="Zheng X."/>
            <person name="Zhang D."/>
            <person name="Iqbal W."/>
            <person name="Liu C."/>
            <person name="Yang B."/>
            <person name="Zhao X."/>
            <person name="Lu X."/>
            <person name="Mao Y."/>
        </authorList>
    </citation>
    <scope>NUCLEOTIDE SEQUENCE [LARGE SCALE GENOMIC DNA]</scope>
    <source>
        <strain evidence="1 2">Co1-1</strain>
    </source>
</reference>
<sequence>MSHNTKYEAKYYAYAKPLKNKCYLHTFVYVPKKILVGMLIGRTKKNTVYMELYFSKKLHFHLNIPNE</sequence>
<gene>
    <name evidence="1" type="ORF">D0437_16180</name>
</gene>
<name>A0A9X7QKT2_BACCE</name>
<evidence type="ECO:0000313" key="1">
    <source>
        <dbReference type="EMBL" id="QDZ74531.1"/>
    </source>
</evidence>
<dbReference type="EMBL" id="CP031778">
    <property type="protein sequence ID" value="QDZ74531.1"/>
    <property type="molecule type" value="Genomic_DNA"/>
</dbReference>
<organism evidence="1 2">
    <name type="scientific">Bacillus cereus</name>
    <dbReference type="NCBI Taxonomy" id="1396"/>
    <lineage>
        <taxon>Bacteria</taxon>
        <taxon>Bacillati</taxon>
        <taxon>Bacillota</taxon>
        <taxon>Bacilli</taxon>
        <taxon>Bacillales</taxon>
        <taxon>Bacillaceae</taxon>
        <taxon>Bacillus</taxon>
        <taxon>Bacillus cereus group</taxon>
    </lineage>
</organism>
<evidence type="ECO:0000313" key="2">
    <source>
        <dbReference type="Proteomes" id="UP000321735"/>
    </source>
</evidence>
<proteinExistence type="predicted"/>